<comment type="caution">
    <text evidence="1">The sequence shown here is derived from an EMBL/GenBank/DDBJ whole genome shotgun (WGS) entry which is preliminary data.</text>
</comment>
<evidence type="ECO:0000313" key="2">
    <source>
        <dbReference type="Proteomes" id="UP001234297"/>
    </source>
</evidence>
<name>A0ACC2LTI6_PERAE</name>
<dbReference type="EMBL" id="CM056811">
    <property type="protein sequence ID" value="KAJ8636634.1"/>
    <property type="molecule type" value="Genomic_DNA"/>
</dbReference>
<reference evidence="1 2" key="1">
    <citation type="journal article" date="2022" name="Hortic Res">
        <title>A haplotype resolved chromosomal level avocado genome allows analysis of novel avocado genes.</title>
        <authorList>
            <person name="Nath O."/>
            <person name="Fletcher S.J."/>
            <person name="Hayward A."/>
            <person name="Shaw L.M."/>
            <person name="Masouleh A.K."/>
            <person name="Furtado A."/>
            <person name="Henry R.J."/>
            <person name="Mitter N."/>
        </authorList>
    </citation>
    <scope>NUCLEOTIDE SEQUENCE [LARGE SCALE GENOMIC DNA]</scope>
    <source>
        <strain evidence="2">cv. Hass</strain>
    </source>
</reference>
<evidence type="ECO:0000313" key="1">
    <source>
        <dbReference type="EMBL" id="KAJ8636634.1"/>
    </source>
</evidence>
<sequence>MLISWINATLLDSALPNIVGMNIAKEAWDSLERRYALSRSHVIELKKCLQHVKKGSSTMQDYLHQVKVLSDQLATCGAPVSEDDLIIHTLAGVTG</sequence>
<protein>
    <submittedName>
        <fullName evidence="1">Uncharacterized protein</fullName>
    </submittedName>
</protein>
<gene>
    <name evidence="1" type="ORF">MRB53_010901</name>
</gene>
<keyword evidence="2" id="KW-1185">Reference proteome</keyword>
<proteinExistence type="predicted"/>
<organism evidence="1 2">
    <name type="scientific">Persea americana</name>
    <name type="common">Avocado</name>
    <dbReference type="NCBI Taxonomy" id="3435"/>
    <lineage>
        <taxon>Eukaryota</taxon>
        <taxon>Viridiplantae</taxon>
        <taxon>Streptophyta</taxon>
        <taxon>Embryophyta</taxon>
        <taxon>Tracheophyta</taxon>
        <taxon>Spermatophyta</taxon>
        <taxon>Magnoliopsida</taxon>
        <taxon>Magnoliidae</taxon>
        <taxon>Laurales</taxon>
        <taxon>Lauraceae</taxon>
        <taxon>Persea</taxon>
    </lineage>
</organism>
<dbReference type="Proteomes" id="UP001234297">
    <property type="component" value="Chromosome 3"/>
</dbReference>
<accession>A0ACC2LTI6</accession>